<dbReference type="Proteomes" id="UP000310639">
    <property type="component" value="Chromosome"/>
</dbReference>
<evidence type="ECO:0000256" key="1">
    <source>
        <dbReference type="SAM" id="Phobius"/>
    </source>
</evidence>
<name>A0A4P9A309_9BACT</name>
<dbReference type="RefSeq" id="WP_138078867.1">
    <property type="nucleotide sequence ID" value="NZ_CP040004.1"/>
</dbReference>
<protein>
    <submittedName>
        <fullName evidence="2">Uncharacterized protein</fullName>
    </submittedName>
</protein>
<sequence>MKKKTLSHLFLYRWRYLWGYSALILIFSAVISVALLYAPGGISQSEINMVARTNLLMEGNWSIVNLPLHAFQAALFLLFGVSTLTVKLPAVTLMCLAALALFFLLRHWFKPGIAVLSLSLMIATGQFIYLAQSFTPGIIYITTASLILLFASLIIQKAKFAQLWKILLAAVMAASLYTPFFWYLNLGLILVALLHPYTRYIIVSRKYRASWTPAFIVFLLVSAPLVYFCLKNHGFLLDVSGWSSLNFDVLANLKIIVRTYLWPVPYISNGQVLPAIDVSTVALMFLGMIITFRNWHTARSYVVNIWLFLSLPLLALAPQVNMIISVPMFILLATGVERLLYEWYRLFPKNPYARGTGLVLMIILVGVMTLSGVNRYVHSYHDLPDAVREHSKDLSLVRDTLLRNAANKKYIFVVAAAEKPLYDALSSHMNKHNIAISISDGLPAEGAQEEVVVTRAARQDITGIPGTITRVITNDWAEAGDRFYVYKLSE</sequence>
<proteinExistence type="predicted"/>
<organism evidence="2 3">
    <name type="scientific">Candidatus Nanosynbacter featherlites</name>
    <dbReference type="NCBI Taxonomy" id="2572088"/>
    <lineage>
        <taxon>Bacteria</taxon>
        <taxon>Candidatus Saccharimonadota</taxon>
        <taxon>Candidatus Saccharimonadia</taxon>
        <taxon>Candidatus Nanosynbacterales</taxon>
        <taxon>Candidatus Nanosynbacteraceae</taxon>
        <taxon>Candidatus Nanosynbacter</taxon>
    </lineage>
</organism>
<accession>A0A4P9A309</accession>
<feature type="transmembrane region" description="Helical" evidence="1">
    <location>
        <begin position="352"/>
        <end position="373"/>
    </location>
</feature>
<feature type="transmembrane region" description="Helical" evidence="1">
    <location>
        <begin position="211"/>
        <end position="230"/>
    </location>
</feature>
<feature type="transmembrane region" description="Helical" evidence="1">
    <location>
        <begin position="273"/>
        <end position="293"/>
    </location>
</feature>
<dbReference type="KEGG" id="nft:FBF37_01640"/>
<dbReference type="EMBL" id="CP040004">
    <property type="protein sequence ID" value="QCT42171.1"/>
    <property type="molecule type" value="Genomic_DNA"/>
</dbReference>
<keyword evidence="1" id="KW-0812">Transmembrane</keyword>
<feature type="transmembrane region" description="Helical" evidence="1">
    <location>
        <begin position="86"/>
        <end position="105"/>
    </location>
</feature>
<evidence type="ECO:0000313" key="2">
    <source>
        <dbReference type="EMBL" id="QCT42171.1"/>
    </source>
</evidence>
<feature type="transmembrane region" description="Helical" evidence="1">
    <location>
        <begin position="16"/>
        <end position="38"/>
    </location>
</feature>
<reference evidence="2 3" key="1">
    <citation type="submission" date="2019-04" db="EMBL/GenBank/DDBJ databases">
        <title>Saccharibacteria TM7 genomes.</title>
        <authorList>
            <person name="Bor B."/>
            <person name="He X."/>
            <person name="Chen T."/>
            <person name="Dewhirst F.E."/>
        </authorList>
    </citation>
    <scope>NUCLEOTIDE SEQUENCE [LARGE SCALE GENOMIC DNA]</scope>
    <source>
        <strain evidence="2 3">BB001</strain>
    </source>
</reference>
<keyword evidence="1" id="KW-1133">Transmembrane helix</keyword>
<feature type="transmembrane region" description="Helical" evidence="1">
    <location>
        <begin position="305"/>
        <end position="332"/>
    </location>
</feature>
<feature type="transmembrane region" description="Helical" evidence="1">
    <location>
        <begin position="137"/>
        <end position="155"/>
    </location>
</feature>
<gene>
    <name evidence="2" type="ORF">FBF37_01640</name>
</gene>
<keyword evidence="3" id="KW-1185">Reference proteome</keyword>
<feature type="transmembrane region" description="Helical" evidence="1">
    <location>
        <begin position="112"/>
        <end position="131"/>
    </location>
</feature>
<keyword evidence="1" id="KW-0472">Membrane</keyword>
<evidence type="ECO:0000313" key="3">
    <source>
        <dbReference type="Proteomes" id="UP000310639"/>
    </source>
</evidence>
<dbReference type="AlphaFoldDB" id="A0A4P9A309"/>
<dbReference type="OrthoDB" id="9804326at2"/>